<name>A0ABP6S6Y0_9ACTN</name>
<feature type="signal peptide" evidence="1">
    <location>
        <begin position="1"/>
        <end position="23"/>
    </location>
</feature>
<dbReference type="SUPFAM" id="SSF89372">
    <property type="entry name" value="Fucose-specific lectin"/>
    <property type="match status" value="1"/>
</dbReference>
<evidence type="ECO:0000259" key="2">
    <source>
        <dbReference type="Pfam" id="PF26607"/>
    </source>
</evidence>
<protein>
    <recommendedName>
        <fullName evidence="2">PLL-like beta propeller domain-containing protein</fullName>
    </recommendedName>
</protein>
<dbReference type="Proteomes" id="UP001499990">
    <property type="component" value="Unassembled WGS sequence"/>
</dbReference>
<dbReference type="Pfam" id="PF26607">
    <property type="entry name" value="DUF8189"/>
    <property type="match status" value="1"/>
</dbReference>
<proteinExistence type="predicted"/>
<gene>
    <name evidence="3" type="ORF">GCM10020367_12410</name>
</gene>
<reference evidence="4" key="1">
    <citation type="journal article" date="2019" name="Int. J. Syst. Evol. Microbiol.">
        <title>The Global Catalogue of Microorganisms (GCM) 10K type strain sequencing project: providing services to taxonomists for standard genome sequencing and annotation.</title>
        <authorList>
            <consortium name="The Broad Institute Genomics Platform"/>
            <consortium name="The Broad Institute Genome Sequencing Center for Infectious Disease"/>
            <person name="Wu L."/>
            <person name="Ma J."/>
        </authorList>
    </citation>
    <scope>NUCLEOTIDE SEQUENCE [LARGE SCALE GENOMIC DNA]</scope>
    <source>
        <strain evidence="4">JCM 9651</strain>
    </source>
</reference>
<evidence type="ECO:0000313" key="3">
    <source>
        <dbReference type="EMBL" id="GAA3369492.1"/>
    </source>
</evidence>
<feature type="chain" id="PRO_5047124944" description="PLL-like beta propeller domain-containing protein" evidence="1">
    <location>
        <begin position="24"/>
        <end position="57"/>
    </location>
</feature>
<organism evidence="3 4">
    <name type="scientific">Streptomyces sannanensis</name>
    <dbReference type="NCBI Taxonomy" id="285536"/>
    <lineage>
        <taxon>Bacteria</taxon>
        <taxon>Bacillati</taxon>
        <taxon>Actinomycetota</taxon>
        <taxon>Actinomycetes</taxon>
        <taxon>Kitasatosporales</taxon>
        <taxon>Streptomycetaceae</taxon>
        <taxon>Streptomyces</taxon>
    </lineage>
</organism>
<dbReference type="InterPro" id="IPR058502">
    <property type="entry name" value="PLL-like_beta-prop"/>
</dbReference>
<keyword evidence="1" id="KW-0732">Signal</keyword>
<evidence type="ECO:0000256" key="1">
    <source>
        <dbReference type="SAM" id="SignalP"/>
    </source>
</evidence>
<sequence>MVRITWLASLSAARAAALPSTFADDPAPLIGPDGRVYVFVRGADNALWYTVQNTVGD</sequence>
<keyword evidence="4" id="KW-1185">Reference proteome</keyword>
<evidence type="ECO:0000313" key="4">
    <source>
        <dbReference type="Proteomes" id="UP001499990"/>
    </source>
</evidence>
<comment type="caution">
    <text evidence="3">The sequence shown here is derived from an EMBL/GenBank/DDBJ whole genome shotgun (WGS) entry which is preliminary data.</text>
</comment>
<feature type="domain" description="PLL-like beta propeller" evidence="2">
    <location>
        <begin position="17"/>
        <end position="53"/>
    </location>
</feature>
<dbReference type="EMBL" id="BAAAYL010000001">
    <property type="protein sequence ID" value="GAA3369492.1"/>
    <property type="molecule type" value="Genomic_DNA"/>
</dbReference>
<accession>A0ABP6S6Y0</accession>